<dbReference type="Proteomes" id="UP001164020">
    <property type="component" value="Chromosome"/>
</dbReference>
<evidence type="ECO:0000313" key="3">
    <source>
        <dbReference type="Proteomes" id="UP001164020"/>
    </source>
</evidence>
<protein>
    <submittedName>
        <fullName evidence="2">Pilus assembly protein</fullName>
    </submittedName>
</protein>
<sequence>MLKIGRIDRLRFALEDLWHAAARFPRDKRGVTAVEFAIVFPFVAVLYMAGSDATVALAINRKIHNAAGTIGDLVGQVEAATPAQIDALFDVTASLLQPYDASKVFLRVTQVNIDATGKATIDWTRSHNPLVGTTALIAGQTYVLPAEFAKEKSANIIMTDAYYDYEALGGFGLVGPIKMGETTYHTPRVGDKVACTDC</sequence>
<feature type="transmembrane region" description="Helical" evidence="1">
    <location>
        <begin position="31"/>
        <end position="50"/>
    </location>
</feature>
<evidence type="ECO:0000313" key="2">
    <source>
        <dbReference type="EMBL" id="WAP67168.1"/>
    </source>
</evidence>
<evidence type="ECO:0000256" key="1">
    <source>
        <dbReference type="SAM" id="Phobius"/>
    </source>
</evidence>
<accession>A0ABY7BXD7</accession>
<dbReference type="RefSeq" id="WP_268879619.1">
    <property type="nucleotide sequence ID" value="NZ_CP114029.1"/>
</dbReference>
<keyword evidence="1" id="KW-0472">Membrane</keyword>
<keyword evidence="1" id="KW-1133">Transmembrane helix</keyword>
<keyword evidence="1" id="KW-0812">Transmembrane</keyword>
<dbReference type="EMBL" id="CP114029">
    <property type="protein sequence ID" value="WAP67168.1"/>
    <property type="molecule type" value="Genomic_DNA"/>
</dbReference>
<proteinExistence type="predicted"/>
<keyword evidence="3" id="KW-1185">Reference proteome</keyword>
<name>A0ABY7BXD7_9HYPH</name>
<organism evidence="2 3">
    <name type="scientific">Jiella pelagia</name>
    <dbReference type="NCBI Taxonomy" id="2986949"/>
    <lineage>
        <taxon>Bacteria</taxon>
        <taxon>Pseudomonadati</taxon>
        <taxon>Pseudomonadota</taxon>
        <taxon>Alphaproteobacteria</taxon>
        <taxon>Hyphomicrobiales</taxon>
        <taxon>Aurantimonadaceae</taxon>
        <taxon>Jiella</taxon>
    </lineage>
</organism>
<reference evidence="2" key="1">
    <citation type="submission" date="2022-12" db="EMBL/GenBank/DDBJ databases">
        <title>Jiella pelagia sp. nov., isolated from phosphonate enriched culture of Northwest Pacific surface seawater.</title>
        <authorList>
            <person name="Shin D.Y."/>
            <person name="Hwang C.Y."/>
        </authorList>
    </citation>
    <scope>NUCLEOTIDE SEQUENCE</scope>
    <source>
        <strain evidence="2">HL-NP1</strain>
    </source>
</reference>
<gene>
    <name evidence="2" type="ORF">OH818_16395</name>
</gene>